<dbReference type="Proteomes" id="UP000176996">
    <property type="component" value="Unassembled WGS sequence"/>
</dbReference>
<evidence type="ECO:0000259" key="8">
    <source>
        <dbReference type="SMART" id="SM01210"/>
    </source>
</evidence>
<dbReference type="InterPro" id="IPR011054">
    <property type="entry name" value="Rudment_hybrid_motif"/>
</dbReference>
<dbReference type="Gene3D" id="3.90.600.10">
    <property type="entry name" value="Phosphoribosylglycinamide synthetase, C-terminal domain"/>
    <property type="match status" value="1"/>
</dbReference>
<dbReference type="Gene3D" id="3.30.470.20">
    <property type="entry name" value="ATP-grasp fold, B domain"/>
    <property type="match status" value="1"/>
</dbReference>
<keyword evidence="4" id="KW-0067">ATP-binding</keyword>
<evidence type="ECO:0000313" key="9">
    <source>
        <dbReference type="EMBL" id="OGG40110.1"/>
    </source>
</evidence>
<protein>
    <recommendedName>
        <fullName evidence="6">Glycinamide ribonucleotide synthetase</fullName>
    </recommendedName>
    <alternativeName>
        <fullName evidence="7">Phosphoribosylglycinamide synthetase</fullName>
    </alternativeName>
</protein>
<evidence type="ECO:0000256" key="2">
    <source>
        <dbReference type="ARBA" id="ARBA00022741"/>
    </source>
</evidence>
<keyword evidence="3" id="KW-0658">Purine biosynthesis</keyword>
<sequence length="435" mass="49362">MENGSKKQTRSLKFLFVGYYGMSSDLAWQAQKEGNEIRMYVEDEESKDICDGFIEKVEKWEEHKDWADVIVFEDTGFGSMADALRKEGKLVVGGSVYTDKLEMDREFGQSEMKAAGLLVLPHWDFMDFDAAIGFIRTNPGRYVFKPSGEVNSDEKYILFIGSEEDGKDLIEVLEHNKKSWSKKIKKFQIQKYAAGVEIAAGAFFNGKEFVSPININFEHKKLFPGDIGPYTGEMGTLMFWASAVTPMFQLTLGKMKDKLVECGYVGYIDINCVANGKGIYPLEFTCRFGYPTISIQMEGVLSDWGEFLYTIAKGEQYDLKTKKGFQLGVVIAVPPFPYEDKKTFEVYKDSSILFKKPALEGIHIGEVRLVDGDWHLAGEGGYALVVTGSDSTVEGARKQAYKRIQNIMLQNMFYRTDIGVKWYHESDQLQTWGYL</sequence>
<dbReference type="GO" id="GO:0006164">
    <property type="term" value="P:purine nucleotide biosynthetic process"/>
    <property type="evidence" value="ECO:0007669"/>
    <property type="project" value="UniProtKB-KW"/>
</dbReference>
<organism evidence="9 10">
    <name type="scientific">Candidatus Jorgensenbacteria bacterium RIFCSPLOWO2_01_FULL_45_25b</name>
    <dbReference type="NCBI Taxonomy" id="1798471"/>
    <lineage>
        <taxon>Bacteria</taxon>
        <taxon>Candidatus Joergenseniibacteriota</taxon>
    </lineage>
</organism>
<dbReference type="InterPro" id="IPR037123">
    <property type="entry name" value="PRibGlycinamide_synth_C_sf"/>
</dbReference>
<evidence type="ECO:0000256" key="1">
    <source>
        <dbReference type="ARBA" id="ARBA00022598"/>
    </source>
</evidence>
<dbReference type="SUPFAM" id="SSF56059">
    <property type="entry name" value="Glutathione synthetase ATP-binding domain-like"/>
    <property type="match status" value="1"/>
</dbReference>
<dbReference type="Pfam" id="PF01071">
    <property type="entry name" value="GARS_A"/>
    <property type="match status" value="1"/>
</dbReference>
<keyword evidence="1 9" id="KW-0436">Ligase</keyword>
<dbReference type="InterPro" id="IPR020561">
    <property type="entry name" value="PRibGlycinamid_synth_ATP-grasp"/>
</dbReference>
<evidence type="ECO:0000256" key="7">
    <source>
        <dbReference type="ARBA" id="ARBA00042864"/>
    </source>
</evidence>
<dbReference type="EMBL" id="MFKK01000034">
    <property type="protein sequence ID" value="OGG40110.1"/>
    <property type="molecule type" value="Genomic_DNA"/>
</dbReference>
<dbReference type="InterPro" id="IPR000115">
    <property type="entry name" value="PRibGlycinamide_synth"/>
</dbReference>
<reference evidence="9 10" key="1">
    <citation type="journal article" date="2016" name="Nat. Commun.">
        <title>Thousands of microbial genomes shed light on interconnected biogeochemical processes in an aquifer system.</title>
        <authorList>
            <person name="Anantharaman K."/>
            <person name="Brown C.T."/>
            <person name="Hug L.A."/>
            <person name="Sharon I."/>
            <person name="Castelle C.J."/>
            <person name="Probst A.J."/>
            <person name="Thomas B.C."/>
            <person name="Singh A."/>
            <person name="Wilkins M.J."/>
            <person name="Karaoz U."/>
            <person name="Brodie E.L."/>
            <person name="Williams K.H."/>
            <person name="Hubbard S.S."/>
            <person name="Banfield J.F."/>
        </authorList>
    </citation>
    <scope>NUCLEOTIDE SEQUENCE [LARGE SCALE GENOMIC DNA]</scope>
</reference>
<accession>A0A1F6BT66</accession>
<comment type="similarity">
    <text evidence="5">Belongs to the GARS family.</text>
</comment>
<evidence type="ECO:0000256" key="3">
    <source>
        <dbReference type="ARBA" id="ARBA00022755"/>
    </source>
</evidence>
<dbReference type="SMART" id="SM01210">
    <property type="entry name" value="GARS_C"/>
    <property type="match status" value="1"/>
</dbReference>
<dbReference type="SUPFAM" id="SSF51246">
    <property type="entry name" value="Rudiment single hybrid motif"/>
    <property type="match status" value="1"/>
</dbReference>
<dbReference type="AlphaFoldDB" id="A0A1F6BT66"/>
<feature type="domain" description="Phosphoribosylglycinamide synthetase C-domain" evidence="8">
    <location>
        <begin position="325"/>
        <end position="423"/>
    </location>
</feature>
<name>A0A1F6BT66_9BACT</name>
<dbReference type="PANTHER" id="PTHR43472:SF1">
    <property type="entry name" value="PHOSPHORIBOSYLAMINE--GLYCINE LIGASE, CHLOROPLASTIC"/>
    <property type="match status" value="1"/>
</dbReference>
<proteinExistence type="inferred from homology"/>
<dbReference type="InterPro" id="IPR020560">
    <property type="entry name" value="PRibGlycinamide_synth_C-dom"/>
</dbReference>
<dbReference type="PANTHER" id="PTHR43472">
    <property type="entry name" value="PHOSPHORIBOSYLAMINE--GLYCINE LIGASE"/>
    <property type="match status" value="1"/>
</dbReference>
<dbReference type="STRING" id="1798471.A3A21_01745"/>
<evidence type="ECO:0000256" key="4">
    <source>
        <dbReference type="ARBA" id="ARBA00022840"/>
    </source>
</evidence>
<dbReference type="GO" id="GO:0004637">
    <property type="term" value="F:phosphoribosylamine-glycine ligase activity"/>
    <property type="evidence" value="ECO:0007669"/>
    <property type="project" value="InterPro"/>
</dbReference>
<comment type="caution">
    <text evidence="9">The sequence shown here is derived from an EMBL/GenBank/DDBJ whole genome shotgun (WGS) entry which is preliminary data.</text>
</comment>
<evidence type="ECO:0000256" key="5">
    <source>
        <dbReference type="ARBA" id="ARBA00038345"/>
    </source>
</evidence>
<dbReference type="Pfam" id="PF02843">
    <property type="entry name" value="GARS_C"/>
    <property type="match status" value="1"/>
</dbReference>
<evidence type="ECO:0000256" key="6">
    <source>
        <dbReference type="ARBA" id="ARBA00042242"/>
    </source>
</evidence>
<evidence type="ECO:0000313" key="10">
    <source>
        <dbReference type="Proteomes" id="UP000176996"/>
    </source>
</evidence>
<dbReference type="SMART" id="SM01209">
    <property type="entry name" value="GARS_A"/>
    <property type="match status" value="1"/>
</dbReference>
<keyword evidence="2" id="KW-0547">Nucleotide-binding</keyword>
<dbReference type="GO" id="GO:0005524">
    <property type="term" value="F:ATP binding"/>
    <property type="evidence" value="ECO:0007669"/>
    <property type="project" value="UniProtKB-KW"/>
</dbReference>
<gene>
    <name evidence="9" type="ORF">A3A21_01745</name>
</gene>
<dbReference type="GO" id="GO:0009113">
    <property type="term" value="P:purine nucleobase biosynthetic process"/>
    <property type="evidence" value="ECO:0007669"/>
    <property type="project" value="InterPro"/>
</dbReference>